<organism evidence="1 2">
    <name type="scientific">Mycena belliarum</name>
    <dbReference type="NCBI Taxonomy" id="1033014"/>
    <lineage>
        <taxon>Eukaryota</taxon>
        <taxon>Fungi</taxon>
        <taxon>Dikarya</taxon>
        <taxon>Basidiomycota</taxon>
        <taxon>Agaricomycotina</taxon>
        <taxon>Agaricomycetes</taxon>
        <taxon>Agaricomycetidae</taxon>
        <taxon>Agaricales</taxon>
        <taxon>Marasmiineae</taxon>
        <taxon>Mycenaceae</taxon>
        <taxon>Mycena</taxon>
    </lineage>
</organism>
<dbReference type="InterPro" id="IPR036291">
    <property type="entry name" value="NAD(P)-bd_dom_sf"/>
</dbReference>
<dbReference type="PANTHER" id="PTHR14097">
    <property type="entry name" value="OXIDOREDUCTASE HTATIP2"/>
    <property type="match status" value="1"/>
</dbReference>
<dbReference type="EMBL" id="JARJCN010000023">
    <property type="protein sequence ID" value="KAJ7089841.1"/>
    <property type="molecule type" value="Genomic_DNA"/>
</dbReference>
<accession>A0AAD6XSJ0</accession>
<dbReference type="Proteomes" id="UP001222325">
    <property type="component" value="Unassembled WGS sequence"/>
</dbReference>
<keyword evidence="2" id="KW-1185">Reference proteome</keyword>
<dbReference type="PANTHER" id="PTHR14097:SF8">
    <property type="entry name" value="NAD(P)-BINDING DOMAIN-CONTAINING PROTEIN"/>
    <property type="match status" value="1"/>
</dbReference>
<evidence type="ECO:0008006" key="3">
    <source>
        <dbReference type="Google" id="ProtNLM"/>
    </source>
</evidence>
<dbReference type="AlphaFoldDB" id="A0AAD6XSJ0"/>
<dbReference type="Gene3D" id="3.40.50.720">
    <property type="entry name" value="NAD(P)-binding Rossmann-like Domain"/>
    <property type="match status" value="1"/>
</dbReference>
<evidence type="ECO:0000313" key="1">
    <source>
        <dbReference type="EMBL" id="KAJ7089841.1"/>
    </source>
</evidence>
<dbReference type="SUPFAM" id="SSF51735">
    <property type="entry name" value="NAD(P)-binding Rossmann-fold domains"/>
    <property type="match status" value="1"/>
</dbReference>
<sequence>MKVLLTGATGTIGSGILRHLLLNPDITSVVTLTRRPLPPSNPKTTNIVIPDFQNWDAAILTSLSDADAMVWAMGTSDTNEDTNYNFILAFQQAFLPVLPTPRRNRFRYVLTSGLSVEPDQEKSLWFLDGARKLKGRTETWSLNFAKEHEDVWQTWIIKPGGVATAETYAVTRMAIGLLIMPTIRDDEVGAFVADLLVHGKEPEGRILNERMVARGAELLASTYIVLTQKARD</sequence>
<proteinExistence type="predicted"/>
<gene>
    <name evidence="1" type="ORF">B0H15DRAFT_800486</name>
</gene>
<name>A0AAD6XSJ0_9AGAR</name>
<comment type="caution">
    <text evidence="1">The sequence shown here is derived from an EMBL/GenBank/DDBJ whole genome shotgun (WGS) entry which is preliminary data.</text>
</comment>
<protein>
    <recommendedName>
        <fullName evidence="3">NAD(P)-binding domain-containing protein</fullName>
    </recommendedName>
</protein>
<evidence type="ECO:0000313" key="2">
    <source>
        <dbReference type="Proteomes" id="UP001222325"/>
    </source>
</evidence>
<reference evidence="1" key="1">
    <citation type="submission" date="2023-03" db="EMBL/GenBank/DDBJ databases">
        <title>Massive genome expansion in bonnet fungi (Mycena s.s.) driven by repeated elements and novel gene families across ecological guilds.</title>
        <authorList>
            <consortium name="Lawrence Berkeley National Laboratory"/>
            <person name="Harder C.B."/>
            <person name="Miyauchi S."/>
            <person name="Viragh M."/>
            <person name="Kuo A."/>
            <person name="Thoen E."/>
            <person name="Andreopoulos B."/>
            <person name="Lu D."/>
            <person name="Skrede I."/>
            <person name="Drula E."/>
            <person name="Henrissat B."/>
            <person name="Morin E."/>
            <person name="Kohler A."/>
            <person name="Barry K."/>
            <person name="LaButti K."/>
            <person name="Morin E."/>
            <person name="Salamov A."/>
            <person name="Lipzen A."/>
            <person name="Mereny Z."/>
            <person name="Hegedus B."/>
            <person name="Baldrian P."/>
            <person name="Stursova M."/>
            <person name="Weitz H."/>
            <person name="Taylor A."/>
            <person name="Grigoriev I.V."/>
            <person name="Nagy L.G."/>
            <person name="Martin F."/>
            <person name="Kauserud H."/>
        </authorList>
    </citation>
    <scope>NUCLEOTIDE SEQUENCE</scope>
    <source>
        <strain evidence="1">CBHHK173m</strain>
    </source>
</reference>